<feature type="domain" description="Frizzled/Smoothened 7TM" evidence="4">
    <location>
        <begin position="400"/>
        <end position="458"/>
    </location>
</feature>
<feature type="transmembrane region" description="Helical" evidence="3">
    <location>
        <begin position="349"/>
        <end position="368"/>
    </location>
</feature>
<dbReference type="Gene3D" id="1.10.2000.10">
    <property type="entry name" value="Frizzled cysteine-rich domain"/>
    <property type="match status" value="1"/>
</dbReference>
<reference evidence="6" key="1">
    <citation type="submission" date="2022-11" db="UniProtKB">
        <authorList>
            <consortium name="WormBaseParasite"/>
        </authorList>
    </citation>
    <scope>IDENTIFICATION</scope>
</reference>
<accession>A0A915A790</accession>
<dbReference type="Gene3D" id="1.20.1070.10">
    <property type="entry name" value="Rhodopsin 7-helix transmembrane proteins"/>
    <property type="match status" value="1"/>
</dbReference>
<protein>
    <submittedName>
        <fullName evidence="6">Frizzled/Smoothened transmembrane domain-containing protein</fullName>
    </submittedName>
</protein>
<dbReference type="InterPro" id="IPR036790">
    <property type="entry name" value="Frizzled_dom_sf"/>
</dbReference>
<feature type="transmembrane region" description="Helical" evidence="3">
    <location>
        <begin position="389"/>
        <end position="412"/>
    </location>
</feature>
<feature type="region of interest" description="Disordered" evidence="2">
    <location>
        <begin position="1283"/>
        <end position="1350"/>
    </location>
</feature>
<dbReference type="GO" id="GO:0007166">
    <property type="term" value="P:cell surface receptor signaling pathway"/>
    <property type="evidence" value="ECO:0007669"/>
    <property type="project" value="InterPro"/>
</dbReference>
<evidence type="ECO:0000256" key="3">
    <source>
        <dbReference type="SAM" id="Phobius"/>
    </source>
</evidence>
<evidence type="ECO:0000259" key="4">
    <source>
        <dbReference type="Pfam" id="PF01534"/>
    </source>
</evidence>
<feature type="region of interest" description="Disordered" evidence="2">
    <location>
        <begin position="1009"/>
        <end position="1177"/>
    </location>
</feature>
<feature type="transmembrane region" description="Helical" evidence="3">
    <location>
        <begin position="567"/>
        <end position="593"/>
    </location>
</feature>
<dbReference type="Pfam" id="PF01534">
    <property type="entry name" value="Frizzled"/>
    <property type="match status" value="1"/>
</dbReference>
<keyword evidence="1" id="KW-0675">Receptor</keyword>
<feature type="region of interest" description="Disordered" evidence="2">
    <location>
        <begin position="785"/>
        <end position="804"/>
    </location>
</feature>
<keyword evidence="5" id="KW-1185">Reference proteome</keyword>
<dbReference type="InterPro" id="IPR000539">
    <property type="entry name" value="Frizzled/Smoothened_7TM"/>
</dbReference>
<feature type="compositionally biased region" description="Low complexity" evidence="2">
    <location>
        <begin position="1155"/>
        <end position="1174"/>
    </location>
</feature>
<evidence type="ECO:0000313" key="5">
    <source>
        <dbReference type="Proteomes" id="UP000887569"/>
    </source>
</evidence>
<feature type="compositionally biased region" description="Basic and acidic residues" evidence="2">
    <location>
        <begin position="1062"/>
        <end position="1074"/>
    </location>
</feature>
<feature type="transmembrane region" description="Helical" evidence="3">
    <location>
        <begin position="290"/>
        <end position="309"/>
    </location>
</feature>
<feature type="transmembrane region" description="Helical" evidence="3">
    <location>
        <begin position="437"/>
        <end position="458"/>
    </location>
</feature>
<feature type="transmembrane region" description="Helical" evidence="3">
    <location>
        <begin position="259"/>
        <end position="278"/>
    </location>
</feature>
<organism evidence="5 6">
    <name type="scientific">Parascaris univalens</name>
    <name type="common">Nematode worm</name>
    <dbReference type="NCBI Taxonomy" id="6257"/>
    <lineage>
        <taxon>Eukaryota</taxon>
        <taxon>Metazoa</taxon>
        <taxon>Ecdysozoa</taxon>
        <taxon>Nematoda</taxon>
        <taxon>Chromadorea</taxon>
        <taxon>Rhabditida</taxon>
        <taxon>Spirurina</taxon>
        <taxon>Ascaridomorpha</taxon>
        <taxon>Ascaridoidea</taxon>
        <taxon>Ascarididae</taxon>
        <taxon>Parascaris</taxon>
    </lineage>
</organism>
<evidence type="ECO:0000256" key="2">
    <source>
        <dbReference type="SAM" id="MobiDB-lite"/>
    </source>
</evidence>
<keyword evidence="3" id="KW-1133">Transmembrane helix</keyword>
<evidence type="ECO:0000313" key="6">
    <source>
        <dbReference type="WBParaSite" id="PgR002_g154_t05"/>
    </source>
</evidence>
<proteinExistence type="predicted"/>
<feature type="compositionally biased region" description="Basic and acidic residues" evidence="2">
    <location>
        <begin position="1095"/>
        <end position="1116"/>
    </location>
</feature>
<evidence type="ECO:0000256" key="1">
    <source>
        <dbReference type="ARBA" id="ARBA00023170"/>
    </source>
</evidence>
<keyword evidence="3" id="KW-0472">Membrane</keyword>
<feature type="compositionally biased region" description="Basic and acidic residues" evidence="2">
    <location>
        <begin position="1015"/>
        <end position="1024"/>
    </location>
</feature>
<feature type="compositionally biased region" description="Polar residues" evidence="2">
    <location>
        <begin position="1142"/>
        <end position="1154"/>
    </location>
</feature>
<dbReference type="Proteomes" id="UP000887569">
    <property type="component" value="Unplaced"/>
</dbReference>
<dbReference type="GO" id="GO:0016020">
    <property type="term" value="C:membrane"/>
    <property type="evidence" value="ECO:0007669"/>
    <property type="project" value="InterPro"/>
</dbReference>
<feature type="transmembrane region" description="Helical" evidence="3">
    <location>
        <begin position="672"/>
        <end position="699"/>
    </location>
</feature>
<name>A0A915A790_PARUN</name>
<keyword evidence="3" id="KW-0812">Transmembrane</keyword>
<dbReference type="WBParaSite" id="PgR002_g154_t05">
    <property type="protein sequence ID" value="PgR002_g154_t05"/>
    <property type="gene ID" value="PgR002_g154"/>
</dbReference>
<sequence>MHLICFSIIISSSFISDASLINRRYADIADVSAASDYNPKLEKLLKQFIHKHANCSRTEWACQRSCRLQFVDRSTGLCSRPHHNDQCFGIPVRYNYTLDATDVFATLDRYTLISRFPRCWSALGPLLCAVAYRPCSNRSYFELTMTKPGFMEMWQVFRKDMCHRAMGLCAFVVDGGLWPSFVNCSHSSANKIGRQLFSDGSCKMPYNKEPAVVDRNQCLWPLIQSIDTYRDAVPIIDDCYMPCRSPLLSSEGIHNTFKGFVFGISLIVVIFASLCFGYTSFFASLWLTNLCVYALGHALLSTTIHWLIWLTGLSEGVAQVVMCVAHGRIRRDSHGLANGMLQWYNIESWLLHTSLLSACFWLCSFIVLRLGRPSVRKDHRIYVDGHPEMSIRCVLLSIYLIAAIIATIALWMDTAECDGVMGVCYIGLRSFSNASTFIYVPMLSALVIALIIAACIFFRRRYEALLELEAQEENARQQSEAIKAVDSGHVSVSDSPNPVLDSMSVMESQPFVAPSDGVSNQKCAVVEEHCSDNDADMANQKIGEGKAGDLAELRPGRRIYRRKKDGCGYAAISRFWLYAIILSMVVSLFASWITHLKVDVERDWEQRLVLNSIRCSLNETILKGSIDWLSASHRSDHIMASSDPLIRRGKIGVSSLNAPGCVLPTAMDDRLLAILLTFILFPAIPYIVLVACFISGFCGHGLKGIEKIREKLNPFVVEKTALANTSDSSMLRNSSSDELELLPSWPLATQERVAKWTGAAVSAQTAPARICSSANCLSRALREGSTHSQTLSEPADPTNERSSRIRRLNLMERSAGRRRQQGVSFSSSAVSEVEARLSRSNFNILSASASESALRRSDPTLDSADARSVYSGWSPVSALSSFNMTSASHQRDPVFQTAAAVSAYQAGLVEGRYQERCDRYAEQIKCLTESLEYANKELRRISGLSPSPSDSDNGVHTVERPAVSELSEVPGTSYLDAASVPVFGNRSATNGRTASLKNHKEAVDDGTTFAKSHNQMKDSIHERSGSSSSRGNMQCSGVRVEDRHGMFRQRQQVSEEECVSLPRRDENSEGDNRETVIGSENSDSFNSDEEDSEEERFFAEVLREAEQERERQRKENTALGQVGEAPAPSPSSLEKELHAEQRPSTSHCTKFASGSRSLTTVAATRSSSSATNNRGQQRAPTFMLKSLGPPILHEENMRLVNGTRFRPRLSAEIGRPSDACNRGQPSADSEQSRGVILTAEQRDQLQRLRNQLTEADLMNWSEYFRRLAFERARSRAVAQLANLHQQQMHAHGQGVGPAQPSPIREEEEEVVMDPFSSEGDEDSESRGGGSSSTGAGPSTHQEDTGHTQNH</sequence>
<feature type="region of interest" description="Disordered" evidence="2">
    <location>
        <begin position="1213"/>
        <end position="1232"/>
    </location>
</feature>
<feature type="compositionally biased region" description="Basic and acidic residues" evidence="2">
    <location>
        <begin position="1340"/>
        <end position="1350"/>
    </location>
</feature>